<evidence type="ECO:0000313" key="6">
    <source>
        <dbReference type="EMBL" id="ROG91878.1"/>
    </source>
</evidence>
<evidence type="ECO:0000313" key="8">
    <source>
        <dbReference type="Proteomes" id="UP000196447"/>
    </source>
</evidence>
<geneLocation type="plasmid" evidence="1">
    <name>pENVA</name>
</geneLocation>
<dbReference type="EMBL" id="MPYG04000154">
    <property type="protein sequence ID" value="ROG91878.1"/>
    <property type="molecule type" value="Genomic_DNA"/>
</dbReference>
<dbReference type="Proteomes" id="UP000196447">
    <property type="component" value="Unassembled WGS sequence"/>
</dbReference>
<reference evidence="6 10" key="4">
    <citation type="submission" date="2018-10" db="EMBL/GenBank/DDBJ databases">
        <authorList>
            <person name="Vanduin D."/>
            <person name="Fouts D."/>
            <person name="Wright M."/>
            <person name="Sutton G."/>
            <person name="Nguyen K."/>
            <person name="Kreiswirth B."/>
            <person name="Chen L."/>
            <person name="Rojas L."/>
            <person name="Hujer A."/>
            <person name="Hujer K."/>
            <person name="Bonomo R."/>
            <person name="Adams M."/>
        </authorList>
    </citation>
    <scope>NUCLEOTIDE SEQUENCE [LARGE SCALE GENOMIC DNA]</scope>
    <source>
        <strain evidence="6 10">CRK0165</strain>
    </source>
</reference>
<reference evidence="5 8" key="2">
    <citation type="submission" date="2017-03" db="EMBL/GenBank/DDBJ databases">
        <authorList>
            <person name="Fouts D."/>
            <person name="Stalin M.J."/>
            <person name="Chen L."/>
            <person name="Wright M."/>
            <person name="Sutton G."/>
            <person name="Nguyen K."/>
            <person name="Vanduin D."/>
            <person name="Rojas L."/>
            <person name="Hujer A."/>
            <person name="Hujer K."/>
            <person name="Bonomo R."/>
            <person name="Kreiswirth B."/>
            <person name="Adams M."/>
        </authorList>
    </citation>
    <scope>NUCLEOTIDE SEQUENCE [LARGE SCALE GENOMIC DNA]</scope>
    <source>
        <strain evidence="5 8">39383</strain>
    </source>
</reference>
<dbReference type="EMBL" id="NDBK01000067">
    <property type="protein sequence ID" value="OVF70697.1"/>
    <property type="molecule type" value="Genomic_DNA"/>
</dbReference>
<reference evidence="2" key="5">
    <citation type="submission" date="2020-07" db="EMBL/GenBank/DDBJ databases">
        <title>Clinical and genomic characterization of carbapenemase-producing Enterobacterales causing secondary infections during the COVID-19 crisis at a New York City hospital.</title>
        <authorList>
            <person name="Gomez-Simmonds A."/>
            <person name="Annavajhala M.K."/>
            <person name="Uhlemann A.-C."/>
        </authorList>
    </citation>
    <scope>NUCLEOTIDE SEQUENCE</scope>
    <source>
        <strain evidence="3">NK1596</strain>
        <strain evidence="2">NK1597</strain>
        <strain evidence="4">NK1677</strain>
    </source>
</reference>
<proteinExistence type="predicted"/>
<dbReference type="Proteomes" id="UP000616340">
    <property type="component" value="Unassembled WGS sequence"/>
</dbReference>
<evidence type="ECO:0000313" key="9">
    <source>
        <dbReference type="Proteomes" id="UP000259497"/>
    </source>
</evidence>
<evidence type="ECO:0000313" key="4">
    <source>
        <dbReference type="EMBL" id="MBD3710102.1"/>
    </source>
</evidence>
<dbReference type="Proteomes" id="UP000283322">
    <property type="component" value="Unassembled WGS sequence"/>
</dbReference>
<dbReference type="AlphaFoldDB" id="A0A024HVJ0"/>
<evidence type="ECO:0000313" key="7">
    <source>
        <dbReference type="EMBL" id="SVS28580.1"/>
    </source>
</evidence>
<dbReference type="Proteomes" id="UP000259497">
    <property type="component" value="Unassembled WGS sequence"/>
</dbReference>
<keyword evidence="1" id="KW-0614">Plasmid</keyword>
<dbReference type="EMBL" id="JACXTH010000004">
    <property type="protein sequence ID" value="MBD3704947.1"/>
    <property type="molecule type" value="Genomic_DNA"/>
</dbReference>
<evidence type="ECO:0000313" key="10">
    <source>
        <dbReference type="Proteomes" id="UP000283322"/>
    </source>
</evidence>
<sequence>MSNMTVSFYSKKHHDTVASAIKARATSSIELLCSPTLNQLLDLTNSICQCAGIENQVGIFVADSDTDESAPGEQVSNNHAVWLYNQKRHSAARDAIVKKDITEVKIDEPLTLNELMAIIDVVSRCAGIDDDVVGIAEPMMTVIDTGHSGQSTAQELMLH</sequence>
<dbReference type="EMBL" id="HG918041">
    <property type="protein sequence ID" value="CDM79621.1"/>
    <property type="molecule type" value="Genomic_DNA"/>
</dbReference>
<evidence type="ECO:0000313" key="1">
    <source>
        <dbReference type="EMBL" id="CDM79621.1"/>
    </source>
</evidence>
<gene>
    <name evidence="5" type="ORF">B5L96_15015</name>
    <name evidence="6" type="ORF">BL124_00021925</name>
    <name evidence="3" type="ORF">IE990_28230</name>
    <name evidence="2" type="ORF">IE991_29445</name>
    <name evidence="4" type="ORF">IE996_32110</name>
    <name evidence="1" type="ORF">PENVA_0005</name>
    <name evidence="7" type="ORF">SAMEA3649733_04324</name>
</gene>
<protein>
    <submittedName>
        <fullName evidence="1">Uncharacterized protein</fullName>
    </submittedName>
</protein>
<reference evidence="7 9" key="3">
    <citation type="submission" date="2018-08" db="EMBL/GenBank/DDBJ databases">
        <authorList>
            <consortium name="Pathogen Informatics"/>
        </authorList>
    </citation>
    <scope>NUCLEOTIDE SEQUENCE [LARGE SCALE GENOMIC DNA]</scope>
    <source>
        <strain evidence="7 9">EuSCAPE_GR114</strain>
    </source>
</reference>
<name>A0A024HVJ0_KLEPN</name>
<organism evidence="1">
    <name type="scientific">Klebsiella pneumoniae</name>
    <dbReference type="NCBI Taxonomy" id="573"/>
    <lineage>
        <taxon>Bacteria</taxon>
        <taxon>Pseudomonadati</taxon>
        <taxon>Pseudomonadota</taxon>
        <taxon>Gammaproteobacteria</taxon>
        <taxon>Enterobacterales</taxon>
        <taxon>Enterobacteriaceae</taxon>
        <taxon>Klebsiella/Raoultella group</taxon>
        <taxon>Klebsiella</taxon>
        <taxon>Klebsiella pneumoniae complex</taxon>
    </lineage>
</organism>
<dbReference type="EMBL" id="JACXTI010000005">
    <property type="protein sequence ID" value="MBD3701554.1"/>
    <property type="molecule type" value="Genomic_DNA"/>
</dbReference>
<dbReference type="Proteomes" id="UP000631473">
    <property type="component" value="Unassembled WGS sequence"/>
</dbReference>
<evidence type="ECO:0000313" key="2">
    <source>
        <dbReference type="EMBL" id="MBD3701554.1"/>
    </source>
</evidence>
<dbReference type="Proteomes" id="UP000652007">
    <property type="component" value="Unassembled WGS sequence"/>
</dbReference>
<reference evidence="1" key="1">
    <citation type="journal article" date="2014" name="Antimicrob. Agents Chemother.">
        <title>IncH-Type Plasmid Harboring blaCTX-M-15, blaDHA-1, and qnrB4 Genes Recovered from Animal Isolates.</title>
        <authorList>
            <person name="Schluter A."/>
            <person name="Nordmann P."/>
            <person name="Bonnin R.A."/>
            <person name="Millemann Y."/>
            <person name="Eikmeyer F.G."/>
            <person name="Wibberg D."/>
            <person name="Puhler A."/>
            <person name="Poirel L."/>
        </authorList>
    </citation>
    <scope>NUCLEOTIDE SEQUENCE [LARGE SCALE GENOMIC DNA]</scope>
    <source>
        <strain evidence="1">Kp15</strain>
        <plasmid evidence="1">pENVA</plasmid>
    </source>
</reference>
<evidence type="ECO:0000313" key="5">
    <source>
        <dbReference type="EMBL" id="OVF70697.1"/>
    </source>
</evidence>
<evidence type="ECO:0000313" key="3">
    <source>
        <dbReference type="EMBL" id="MBD3704947.1"/>
    </source>
</evidence>
<dbReference type="RefSeq" id="WP_004026435.1">
    <property type="nucleotide sequence ID" value="NZ_AP023338.1"/>
</dbReference>
<dbReference type="EMBL" id="JACXTN010000008">
    <property type="protein sequence ID" value="MBD3710102.1"/>
    <property type="molecule type" value="Genomic_DNA"/>
</dbReference>
<accession>A0A024HVJ0</accession>
<dbReference type="EMBL" id="UIXM01000017">
    <property type="protein sequence ID" value="SVS28580.1"/>
    <property type="molecule type" value="Genomic_DNA"/>
</dbReference>